<sequence length="45" mass="5440">MKKKGHLTHALRRSFRTTTLHFHLLLRVFKEVLLSNYLMLSFPEK</sequence>
<keyword evidence="2" id="KW-1185">Reference proteome</keyword>
<organism evidence="1 2">
    <name type="scientific">Teladorsagia circumcincta</name>
    <name type="common">Brown stomach worm</name>
    <name type="synonym">Ostertagia circumcincta</name>
    <dbReference type="NCBI Taxonomy" id="45464"/>
    <lineage>
        <taxon>Eukaryota</taxon>
        <taxon>Metazoa</taxon>
        <taxon>Ecdysozoa</taxon>
        <taxon>Nematoda</taxon>
        <taxon>Chromadorea</taxon>
        <taxon>Rhabditida</taxon>
        <taxon>Rhabditina</taxon>
        <taxon>Rhabditomorpha</taxon>
        <taxon>Strongyloidea</taxon>
        <taxon>Trichostrongylidae</taxon>
        <taxon>Teladorsagia</taxon>
    </lineage>
</organism>
<accession>A0A2G9TYB6</accession>
<reference evidence="1 2" key="1">
    <citation type="submission" date="2015-09" db="EMBL/GenBank/DDBJ databases">
        <title>Draft genome of the parasitic nematode Teladorsagia circumcincta isolate WARC Sus (inbred).</title>
        <authorList>
            <person name="Mitreva M."/>
        </authorList>
    </citation>
    <scope>NUCLEOTIDE SEQUENCE [LARGE SCALE GENOMIC DNA]</scope>
    <source>
        <strain evidence="1 2">S</strain>
    </source>
</reference>
<dbReference type="AlphaFoldDB" id="A0A2G9TYB6"/>
<proteinExistence type="predicted"/>
<dbReference type="Proteomes" id="UP000230423">
    <property type="component" value="Unassembled WGS sequence"/>
</dbReference>
<evidence type="ECO:0000313" key="2">
    <source>
        <dbReference type="Proteomes" id="UP000230423"/>
    </source>
</evidence>
<dbReference type="EMBL" id="KZ352373">
    <property type="protein sequence ID" value="PIO62230.1"/>
    <property type="molecule type" value="Genomic_DNA"/>
</dbReference>
<name>A0A2G9TYB6_TELCI</name>
<gene>
    <name evidence="1" type="ORF">TELCIR_16221</name>
</gene>
<evidence type="ECO:0000313" key="1">
    <source>
        <dbReference type="EMBL" id="PIO62230.1"/>
    </source>
</evidence>
<protein>
    <submittedName>
        <fullName evidence="1">Uncharacterized protein</fullName>
    </submittedName>
</protein>